<feature type="domain" description="Neurotransmitter-gated ion-channel transmembrane" evidence="3">
    <location>
        <begin position="2"/>
        <end position="212"/>
    </location>
</feature>
<dbReference type="InterPro" id="IPR038050">
    <property type="entry name" value="Neuro_actylchol_rec"/>
</dbReference>
<dbReference type="Proteomes" id="UP000053660">
    <property type="component" value="Unassembled WGS sequence"/>
</dbReference>
<keyword evidence="2" id="KW-0472">Membrane</keyword>
<evidence type="ECO:0000256" key="1">
    <source>
        <dbReference type="SAM" id="MobiDB-lite"/>
    </source>
</evidence>
<dbReference type="GO" id="GO:0016020">
    <property type="term" value="C:membrane"/>
    <property type="evidence" value="ECO:0007669"/>
    <property type="project" value="InterPro"/>
</dbReference>
<keyword evidence="5" id="KW-1185">Reference proteome</keyword>
<name>A0A0B1TBD5_OESDE</name>
<dbReference type="AlphaFoldDB" id="A0A0B1TBD5"/>
<dbReference type="Pfam" id="PF02932">
    <property type="entry name" value="Neur_chan_memb"/>
    <property type="match status" value="1"/>
</dbReference>
<dbReference type="SUPFAM" id="SSF90112">
    <property type="entry name" value="Neurotransmitter-gated ion-channel transmembrane pore"/>
    <property type="match status" value="1"/>
</dbReference>
<protein>
    <recommendedName>
        <fullName evidence="3">Neurotransmitter-gated ion-channel transmembrane domain-containing protein</fullName>
    </recommendedName>
</protein>
<keyword evidence="2" id="KW-0812">Transmembrane</keyword>
<sequence length="220" mass="25681">MIEFTIVNYVQRQAVSDHSPPKKRHESFANRAQKVLQRFRAKDHKTLEEITIKEDLLDHVIFNGALYDPLPGKTVGSVQDSRLFKFSPSPNNNRKALKTNDEVEMKSDSINEVWKEKMFDKAERLANWTEDDRQGSMRRRTSQLLSKMANGTAGPADEKGDERAKSRGKWKLAVKEMQKSKKEVRRSRAKHIDQMSRWVFPLSFLAFNAAYWSYYLHFKS</sequence>
<evidence type="ECO:0000256" key="2">
    <source>
        <dbReference type="SAM" id="Phobius"/>
    </source>
</evidence>
<organism evidence="4 5">
    <name type="scientific">Oesophagostomum dentatum</name>
    <name type="common">Nodular worm</name>
    <dbReference type="NCBI Taxonomy" id="61180"/>
    <lineage>
        <taxon>Eukaryota</taxon>
        <taxon>Metazoa</taxon>
        <taxon>Ecdysozoa</taxon>
        <taxon>Nematoda</taxon>
        <taxon>Chromadorea</taxon>
        <taxon>Rhabditida</taxon>
        <taxon>Rhabditina</taxon>
        <taxon>Rhabditomorpha</taxon>
        <taxon>Strongyloidea</taxon>
        <taxon>Strongylidae</taxon>
        <taxon>Oesophagostomum</taxon>
    </lineage>
</organism>
<dbReference type="InterPro" id="IPR036719">
    <property type="entry name" value="Neuro-gated_channel_TM_sf"/>
</dbReference>
<evidence type="ECO:0000313" key="4">
    <source>
        <dbReference type="EMBL" id="KHJ94888.1"/>
    </source>
</evidence>
<evidence type="ECO:0000259" key="3">
    <source>
        <dbReference type="Pfam" id="PF02932"/>
    </source>
</evidence>
<feature type="compositionally biased region" description="Basic and acidic residues" evidence="1">
    <location>
        <begin position="156"/>
        <end position="165"/>
    </location>
</feature>
<dbReference type="InterPro" id="IPR006029">
    <property type="entry name" value="Neurotrans-gated_channel_TM"/>
</dbReference>
<dbReference type="OrthoDB" id="442503at2759"/>
<keyword evidence="2" id="KW-1133">Transmembrane helix</keyword>
<feature type="region of interest" description="Disordered" evidence="1">
    <location>
        <begin position="148"/>
        <end position="169"/>
    </location>
</feature>
<dbReference type="Gene3D" id="1.20.58.390">
    <property type="entry name" value="Neurotransmitter-gated ion-channel transmembrane domain"/>
    <property type="match status" value="1"/>
</dbReference>
<dbReference type="EMBL" id="KN550163">
    <property type="protein sequence ID" value="KHJ94888.1"/>
    <property type="molecule type" value="Genomic_DNA"/>
</dbReference>
<accession>A0A0B1TBD5</accession>
<evidence type="ECO:0000313" key="5">
    <source>
        <dbReference type="Proteomes" id="UP000053660"/>
    </source>
</evidence>
<feature type="transmembrane region" description="Helical" evidence="2">
    <location>
        <begin position="195"/>
        <end position="214"/>
    </location>
</feature>
<dbReference type="GO" id="GO:0006811">
    <property type="term" value="P:monoatomic ion transport"/>
    <property type="evidence" value="ECO:0007669"/>
    <property type="project" value="InterPro"/>
</dbReference>
<reference evidence="4 5" key="1">
    <citation type="submission" date="2014-03" db="EMBL/GenBank/DDBJ databases">
        <title>Draft genome of the hookworm Oesophagostomum dentatum.</title>
        <authorList>
            <person name="Mitreva M."/>
        </authorList>
    </citation>
    <scope>NUCLEOTIDE SEQUENCE [LARGE SCALE GENOMIC DNA]</scope>
    <source>
        <strain evidence="4 5">OD-Hann</strain>
    </source>
</reference>
<proteinExistence type="predicted"/>
<gene>
    <name evidence="4" type="ORF">OESDEN_05176</name>
</gene>